<evidence type="ECO:0008006" key="8">
    <source>
        <dbReference type="Google" id="ProtNLM"/>
    </source>
</evidence>
<sequence length="520" mass="59206">MNSYVEGKPIAPPLPYESMVEILNHLENDIKSLHSCVLVNRHWCRESMSHLWVEPFTKKLSDKSILSLLETYFRCLKDEDKTLLRIEVGNILPTTSTTRPFFNYASFLKKLNTRLLGHSVSVLVNLEENLYSCNKNKSEITNLMLKALYKLFIESGAILNSLTLDVSSGSMDIAAKIPLFRKNLNFISNIRKLNCIFSNPSSEIFYNMSDLWDELPRICTRIRILDIDANDMHWSSGQTLADLIKSQTELSNVKFRSSGSRVTSAIAMLAKKSDTLTSLEFEYIDFRKVSLDGLESCTKLEKLRFIGANNCNINTFLPLINAKCKIKTLELNEIDDSQSLITLLENVGWSLEHLIIHPIINSLMEILPTYCPNITYLNILVSSPFIPQLLSLVSGCQLEYLVIRTNSINDSEIIVNEMGRVIPSSLHYLEFLMPLTSSQLNTFLMDCQAPLKTLIVDSSPYIFLTDSHINAIRNFTIRKGTLKYVSIGIGGLNIDHDRLYIEEIGRYLNFLPVDKVMVRY</sequence>
<evidence type="ECO:0000313" key="4">
    <source>
        <dbReference type="EMBL" id="PKY46337.1"/>
    </source>
</evidence>
<proteinExistence type="predicted"/>
<dbReference type="Proteomes" id="UP000232688">
    <property type="component" value="Unassembled WGS sequence"/>
</dbReference>
<dbReference type="Proteomes" id="UP000234323">
    <property type="component" value="Unassembled WGS sequence"/>
</dbReference>
<dbReference type="InterPro" id="IPR036047">
    <property type="entry name" value="F-box-like_dom_sf"/>
</dbReference>
<dbReference type="SUPFAM" id="SSF52047">
    <property type="entry name" value="RNI-like"/>
    <property type="match status" value="1"/>
</dbReference>
<dbReference type="EMBL" id="LLXH01000656">
    <property type="protein sequence ID" value="PKC64216.1"/>
    <property type="molecule type" value="Genomic_DNA"/>
</dbReference>
<reference evidence="3 5" key="4">
    <citation type="submission" date="2017-10" db="EMBL/GenBank/DDBJ databases">
        <title>Genome analyses suggest a sexual origin of heterokaryosis in a supposedly ancient asexual fungus.</title>
        <authorList>
            <person name="Corradi N."/>
            <person name="Sedzielewska K."/>
            <person name="Noel J."/>
            <person name="Charron P."/>
            <person name="Farinelli L."/>
            <person name="Marton T."/>
            <person name="Kruger M."/>
            <person name="Pelin A."/>
            <person name="Brachmann A."/>
            <person name="Corradi N."/>
        </authorList>
    </citation>
    <scope>NUCLEOTIDE SEQUENCE [LARGE SCALE GENOMIC DNA]</scope>
    <source>
        <strain evidence="3 5">A1</strain>
    </source>
</reference>
<dbReference type="VEuPathDB" id="FungiDB:RhiirFUN_008685"/>
<reference evidence="3 5" key="3">
    <citation type="submission" date="2017-10" db="EMBL/GenBank/DDBJ databases">
        <title>Extensive intraspecific genome diversity in a model arbuscular mycorrhizal fungus.</title>
        <authorList>
            <person name="Chen E.C.H."/>
            <person name="Morin E."/>
            <person name="Baudet D."/>
            <person name="Noel J."/>
            <person name="Ndikumana S."/>
            <person name="Charron P."/>
            <person name="St-Onge C."/>
            <person name="Giorgi J."/>
            <person name="Grigoriev I.V."/>
            <person name="Roux C."/>
            <person name="Martin F.M."/>
            <person name="Corradi N."/>
        </authorList>
    </citation>
    <scope>NUCLEOTIDE SEQUENCE [LARGE SCALE GENOMIC DNA]</scope>
    <source>
        <strain evidence="3 5">A1</strain>
    </source>
</reference>
<accession>A0A2I1GI90</accession>
<evidence type="ECO:0000313" key="1">
    <source>
        <dbReference type="EMBL" id="CAB5382018.1"/>
    </source>
</evidence>
<comment type="caution">
    <text evidence="4">The sequence shown here is derived from an EMBL/GenBank/DDBJ whole genome shotgun (WGS) entry which is preliminary data.</text>
</comment>
<reference evidence="2 6" key="2">
    <citation type="submission" date="2017-09" db="EMBL/GenBank/DDBJ databases">
        <title>Extensive intraspecific genome diversity in a model arbuscular mycorrhizal fungus.</title>
        <authorList>
            <person name="Chen E.C."/>
            <person name="Morin E."/>
            <person name="Beaudet D."/>
            <person name="Noel J."/>
            <person name="Ndikumana S."/>
            <person name="Charron P."/>
            <person name="St-Onge C."/>
            <person name="Giorgi J."/>
            <person name="Grigoriev I.V."/>
            <person name="Roux C."/>
            <person name="Martin F.M."/>
            <person name="Corradi N."/>
        </authorList>
    </citation>
    <scope>NUCLEOTIDE SEQUENCE [LARGE SCALE GENOMIC DNA]</scope>
    <source>
        <strain evidence="2 6">A5</strain>
    </source>
</reference>
<dbReference type="Gene3D" id="3.80.10.10">
    <property type="entry name" value="Ribonuclease Inhibitor"/>
    <property type="match status" value="1"/>
</dbReference>
<dbReference type="VEuPathDB" id="FungiDB:FUN_008314"/>
<protein>
    <recommendedName>
        <fullName evidence="8">F-box domain-containing protein</fullName>
    </recommendedName>
</protein>
<dbReference type="OrthoDB" id="2319264at2759"/>
<keyword evidence="7" id="KW-1185">Reference proteome</keyword>
<evidence type="ECO:0000313" key="2">
    <source>
        <dbReference type="EMBL" id="PKC10911.1"/>
    </source>
</evidence>
<evidence type="ECO:0000313" key="6">
    <source>
        <dbReference type="Proteomes" id="UP000232722"/>
    </source>
</evidence>
<dbReference type="InterPro" id="IPR032675">
    <property type="entry name" value="LRR_dom_sf"/>
</dbReference>
<dbReference type="AlphaFoldDB" id="A0A2I1GI90"/>
<reference evidence="1" key="5">
    <citation type="submission" date="2020-05" db="EMBL/GenBank/DDBJ databases">
        <authorList>
            <person name="Rincon C."/>
            <person name="Sanders R I."/>
            <person name="Robbins C."/>
            <person name="Chaturvedi A."/>
        </authorList>
    </citation>
    <scope>NUCLEOTIDE SEQUENCE</scope>
    <source>
        <strain evidence="1">CHB12</strain>
    </source>
</reference>
<dbReference type="VEuPathDB" id="FungiDB:RhiirA1_462683"/>
<name>A0A2I1GI90_9GLOM</name>
<organism evidence="4 7">
    <name type="scientific">Rhizophagus irregularis</name>
    <dbReference type="NCBI Taxonomy" id="588596"/>
    <lineage>
        <taxon>Eukaryota</taxon>
        <taxon>Fungi</taxon>
        <taxon>Fungi incertae sedis</taxon>
        <taxon>Mucoromycota</taxon>
        <taxon>Glomeromycotina</taxon>
        <taxon>Glomeromycetes</taxon>
        <taxon>Glomerales</taxon>
        <taxon>Glomeraceae</taxon>
        <taxon>Rhizophagus</taxon>
    </lineage>
</organism>
<dbReference type="EMBL" id="CAGKOT010000045">
    <property type="protein sequence ID" value="CAB5382018.1"/>
    <property type="molecule type" value="Genomic_DNA"/>
</dbReference>
<evidence type="ECO:0000313" key="3">
    <source>
        <dbReference type="EMBL" id="PKC64216.1"/>
    </source>
</evidence>
<gene>
    <name evidence="1" type="ORF">CHRIB12_LOCUS17787</name>
    <name evidence="3" type="ORF">RhiirA1_462683</name>
    <name evidence="4" type="ORF">RhiirA4_519428</name>
    <name evidence="2" type="ORF">RhiirA5_374272</name>
</gene>
<evidence type="ECO:0000313" key="7">
    <source>
        <dbReference type="Proteomes" id="UP000234323"/>
    </source>
</evidence>
<dbReference type="Proteomes" id="UP000232722">
    <property type="component" value="Unassembled WGS sequence"/>
</dbReference>
<reference evidence="4 7" key="1">
    <citation type="submission" date="2015-10" db="EMBL/GenBank/DDBJ databases">
        <title>Genome analyses suggest a sexual origin of heterokaryosis in a supposedly ancient asexual fungus.</title>
        <authorList>
            <person name="Ropars J."/>
            <person name="Sedzielewska K."/>
            <person name="Noel J."/>
            <person name="Charron P."/>
            <person name="Farinelli L."/>
            <person name="Marton T."/>
            <person name="Kruger M."/>
            <person name="Pelin A."/>
            <person name="Brachmann A."/>
            <person name="Corradi N."/>
        </authorList>
    </citation>
    <scope>NUCLEOTIDE SEQUENCE [LARGE SCALE GENOMIC DNA]</scope>
    <source>
        <strain evidence="4 7">A4</strain>
        <strain evidence="2 6">A5</strain>
    </source>
</reference>
<dbReference type="SUPFAM" id="SSF81383">
    <property type="entry name" value="F-box domain"/>
    <property type="match status" value="1"/>
</dbReference>
<evidence type="ECO:0000313" key="5">
    <source>
        <dbReference type="Proteomes" id="UP000232688"/>
    </source>
</evidence>
<dbReference type="EMBL" id="LLXI01000447">
    <property type="protein sequence ID" value="PKY46337.1"/>
    <property type="molecule type" value="Genomic_DNA"/>
</dbReference>
<dbReference type="Proteomes" id="UP000684084">
    <property type="component" value="Unassembled WGS sequence"/>
</dbReference>
<dbReference type="EMBL" id="LLXJ01000349">
    <property type="protein sequence ID" value="PKC10911.1"/>
    <property type="molecule type" value="Genomic_DNA"/>
</dbReference>